<feature type="transmembrane region" description="Helical" evidence="1">
    <location>
        <begin position="68"/>
        <end position="87"/>
    </location>
</feature>
<keyword evidence="1" id="KW-1133">Transmembrane helix</keyword>
<dbReference type="Proteomes" id="UP001146067">
    <property type="component" value="Unassembled WGS sequence"/>
</dbReference>
<dbReference type="EMBL" id="JAPZVP010000006">
    <property type="protein sequence ID" value="MDA1359774.1"/>
    <property type="molecule type" value="Genomic_DNA"/>
</dbReference>
<keyword evidence="4" id="KW-1185">Reference proteome</keyword>
<name>A0A9X3SRB5_9ACTN</name>
<feature type="transmembrane region" description="Helical" evidence="1">
    <location>
        <begin position="150"/>
        <end position="183"/>
    </location>
</feature>
<dbReference type="AlphaFoldDB" id="A0A9X3SRB5"/>
<sequence length="216" mass="21950">MITAAVLSGTLAAVLGQYAFRLEPAYAGRFAPDLTGPQRRHTTVAIAIFGAAAGGTAALLAPARPASAALILAAGTAPALAFIDVRAMRLPLVLSGLLAAAAACAFGTDALVHGTWSQFRSALGAACAIGILALAWWYAANGRIGLGDVALIAVIAFYLGWHGWALAWLGILAALLIAAAIAAIHKLRRRTRGDLIPAGPALLGGWWLTALLAVTG</sequence>
<dbReference type="Pfam" id="PF01478">
    <property type="entry name" value="Peptidase_A24"/>
    <property type="match status" value="1"/>
</dbReference>
<gene>
    <name evidence="3" type="ORF">O1R50_09080</name>
</gene>
<feature type="transmembrane region" description="Helical" evidence="1">
    <location>
        <begin position="43"/>
        <end position="61"/>
    </location>
</feature>
<reference evidence="3" key="1">
    <citation type="submission" date="2022-12" db="EMBL/GenBank/DDBJ databases">
        <title>Gycomyces niveus sp.nov.,a novel actinomycete isolated from soil in Shouguan.</title>
        <authorList>
            <person name="Yang X."/>
        </authorList>
    </citation>
    <scope>NUCLEOTIDE SEQUENCE</scope>
    <source>
        <strain evidence="3">NEAU-A15</strain>
    </source>
</reference>
<evidence type="ECO:0000313" key="4">
    <source>
        <dbReference type="Proteomes" id="UP001146067"/>
    </source>
</evidence>
<comment type="caution">
    <text evidence="3">The sequence shown here is derived from an EMBL/GenBank/DDBJ whole genome shotgun (WGS) entry which is preliminary data.</text>
</comment>
<organism evidence="3 4">
    <name type="scientific">Glycomyces luteolus</name>
    <dbReference type="NCBI Taxonomy" id="2670330"/>
    <lineage>
        <taxon>Bacteria</taxon>
        <taxon>Bacillati</taxon>
        <taxon>Actinomycetota</taxon>
        <taxon>Actinomycetes</taxon>
        <taxon>Glycomycetales</taxon>
        <taxon>Glycomycetaceae</taxon>
        <taxon>Glycomyces</taxon>
    </lineage>
</organism>
<accession>A0A9X3SRB5</accession>
<proteinExistence type="predicted"/>
<dbReference type="InterPro" id="IPR000045">
    <property type="entry name" value="Prepilin_IV_endopep_pep"/>
</dbReference>
<dbReference type="RefSeq" id="WP_270109657.1">
    <property type="nucleotide sequence ID" value="NZ_JAPZVP010000006.1"/>
</dbReference>
<protein>
    <recommendedName>
        <fullName evidence="2">Prepilin type IV endopeptidase peptidase domain-containing protein</fullName>
    </recommendedName>
</protein>
<keyword evidence="1" id="KW-0812">Transmembrane</keyword>
<feature type="transmembrane region" description="Helical" evidence="1">
    <location>
        <begin position="119"/>
        <end position="138"/>
    </location>
</feature>
<feature type="transmembrane region" description="Helical" evidence="1">
    <location>
        <begin position="93"/>
        <end position="112"/>
    </location>
</feature>
<evidence type="ECO:0000259" key="2">
    <source>
        <dbReference type="Pfam" id="PF01478"/>
    </source>
</evidence>
<keyword evidence="1" id="KW-0472">Membrane</keyword>
<dbReference type="Gene3D" id="1.20.120.1220">
    <property type="match status" value="1"/>
</dbReference>
<evidence type="ECO:0000313" key="3">
    <source>
        <dbReference type="EMBL" id="MDA1359774.1"/>
    </source>
</evidence>
<evidence type="ECO:0000256" key="1">
    <source>
        <dbReference type="SAM" id="Phobius"/>
    </source>
</evidence>
<feature type="domain" description="Prepilin type IV endopeptidase peptidase" evidence="2">
    <location>
        <begin position="77"/>
        <end position="183"/>
    </location>
</feature>